<comment type="caution">
    <text evidence="3">The sequence shown here is derived from an EMBL/GenBank/DDBJ whole genome shotgun (WGS) entry which is preliminary data.</text>
</comment>
<proteinExistence type="predicted"/>
<dbReference type="KEGG" id="tasa:A1Q1_02136"/>
<dbReference type="HOGENOM" id="CLU_484128_0_0_1"/>
<feature type="region of interest" description="Disordered" evidence="2">
    <location>
        <begin position="205"/>
        <end position="243"/>
    </location>
</feature>
<evidence type="ECO:0000256" key="2">
    <source>
        <dbReference type="SAM" id="MobiDB-lite"/>
    </source>
</evidence>
<feature type="compositionally biased region" description="Polar residues" evidence="2">
    <location>
        <begin position="39"/>
        <end position="58"/>
    </location>
</feature>
<dbReference type="VEuPathDB" id="FungiDB:A1Q1_02136"/>
<name>J5T2C8_TRIAS</name>
<evidence type="ECO:0000256" key="1">
    <source>
        <dbReference type="SAM" id="Coils"/>
    </source>
</evidence>
<dbReference type="GeneID" id="25985650"/>
<evidence type="ECO:0000313" key="4">
    <source>
        <dbReference type="Proteomes" id="UP000002748"/>
    </source>
</evidence>
<feature type="region of interest" description="Disordered" evidence="2">
    <location>
        <begin position="496"/>
        <end position="563"/>
    </location>
</feature>
<feature type="compositionally biased region" description="Basic and acidic residues" evidence="2">
    <location>
        <begin position="133"/>
        <end position="147"/>
    </location>
</feature>
<dbReference type="EMBL" id="ALBS01000190">
    <property type="protein sequence ID" value="EJT48801.1"/>
    <property type="molecule type" value="Genomic_DNA"/>
</dbReference>
<feature type="compositionally biased region" description="Low complexity" evidence="2">
    <location>
        <begin position="513"/>
        <end position="546"/>
    </location>
</feature>
<sequence>MVDAAGPSLIPVAVRRTSMSLNSPAASPTATRHRRHASGMSSYSQQSTDEASGSYTPTKNRRRQRTSTMNTDPPHSPPVTLSRRSSIVSSPVANGTANGTGRSDVSVYGDLDGTSDSGGLDPIRAPTRSSLNKQRDRTSKLPLELRRRSGTPSMSNGDGRDERLGLSPHAVQMHGASSRTGTSPGDSSEILSADDFSKSPTLVLAELSPDPTGNGPVPTPGPGRTSFGPAQLGPAKPRRSIGATGKSSAMIEELQDELAHTKQHLERAKTEVRNCRREIGTLTRRSEDLRETRDRMRGEAETLNNVIARKERMISEILARARTAEASVTQHAAERKDLEARVRKAETEATTGLAEATMQRMKAESECDALRDMVKSLKDAWTREVAGYRAEVERVREETRAEREQMTKKEAALTILVKEHKANRETVVSLVEEVNARNAEAAKLFEGKVQLLRDEVKRSSQETADARALATQLASELARIRRLAKLPVRGELTAIAAGDAGDADEPSDEAEPEPSSASPTESTMSTAPTSEPSEPAEPASLDEPAPQCNDPNDTHEPHGAPRA</sequence>
<organism evidence="3 4">
    <name type="scientific">Trichosporon asahii var. asahii (strain ATCC 90039 / CBS 2479 / JCM 2466 / KCTC 7840 / NBRC 103889/ NCYC 2677 / UAMH 7654)</name>
    <name type="common">Yeast</name>
    <dbReference type="NCBI Taxonomy" id="1186058"/>
    <lineage>
        <taxon>Eukaryota</taxon>
        <taxon>Fungi</taxon>
        <taxon>Dikarya</taxon>
        <taxon>Basidiomycota</taxon>
        <taxon>Agaricomycotina</taxon>
        <taxon>Tremellomycetes</taxon>
        <taxon>Trichosporonales</taxon>
        <taxon>Trichosporonaceae</taxon>
        <taxon>Trichosporon</taxon>
    </lineage>
</organism>
<dbReference type="RefSeq" id="XP_014180556.1">
    <property type="nucleotide sequence ID" value="XM_014325081.1"/>
</dbReference>
<keyword evidence="1" id="KW-0175">Coiled coil</keyword>
<feature type="coiled-coil region" evidence="1">
    <location>
        <begin position="251"/>
        <end position="412"/>
    </location>
</feature>
<dbReference type="AlphaFoldDB" id="J5T2C8"/>
<evidence type="ECO:0000313" key="3">
    <source>
        <dbReference type="EMBL" id="EJT48801.1"/>
    </source>
</evidence>
<feature type="compositionally biased region" description="Polar residues" evidence="2">
    <location>
        <begin position="17"/>
        <end position="30"/>
    </location>
</feature>
<feature type="compositionally biased region" description="Polar residues" evidence="2">
    <location>
        <begin position="175"/>
        <end position="190"/>
    </location>
</feature>
<dbReference type="OrthoDB" id="6088208at2759"/>
<dbReference type="Proteomes" id="UP000002748">
    <property type="component" value="Unassembled WGS sequence"/>
</dbReference>
<feature type="compositionally biased region" description="Polar residues" evidence="2">
    <location>
        <begin position="82"/>
        <end position="103"/>
    </location>
</feature>
<feature type="compositionally biased region" description="Basic and acidic residues" evidence="2">
    <location>
        <begin position="552"/>
        <end position="563"/>
    </location>
</feature>
<reference evidence="3 4" key="1">
    <citation type="journal article" date="2012" name="Eukaryot. Cell">
        <title>Draft genome sequence of CBS 2479, the standard type strain of Trichosporon asahii.</title>
        <authorList>
            <person name="Yang R.Y."/>
            <person name="Li H.T."/>
            <person name="Zhu H."/>
            <person name="Zhou G.P."/>
            <person name="Wang M."/>
            <person name="Wang L."/>
        </authorList>
    </citation>
    <scope>NUCLEOTIDE SEQUENCE [LARGE SCALE GENOMIC DNA]</scope>
    <source>
        <strain evidence="4">ATCC 90039 / CBS 2479 / JCM 2466 / KCTC 7840 / NCYC 2677 / UAMH 7654</strain>
    </source>
</reference>
<feature type="compositionally biased region" description="Acidic residues" evidence="2">
    <location>
        <begin position="501"/>
        <end position="512"/>
    </location>
</feature>
<evidence type="ECO:0008006" key="5">
    <source>
        <dbReference type="Google" id="ProtNLM"/>
    </source>
</evidence>
<feature type="compositionally biased region" description="Low complexity" evidence="2">
    <location>
        <begin position="109"/>
        <end position="121"/>
    </location>
</feature>
<gene>
    <name evidence="3" type="ORF">A1Q1_02136</name>
</gene>
<protein>
    <recommendedName>
        <fullName evidence="5">SWI5-dependent HO expression protein 3</fullName>
    </recommendedName>
</protein>
<dbReference type="Gene3D" id="1.10.287.1490">
    <property type="match status" value="1"/>
</dbReference>
<feature type="region of interest" description="Disordered" evidence="2">
    <location>
        <begin position="1"/>
        <end position="193"/>
    </location>
</feature>
<accession>J5T2C8</accession>